<reference evidence="1 2" key="1">
    <citation type="submission" date="2017-09" db="EMBL/GenBank/DDBJ databases">
        <title>Genomics of the genus Arcobacter.</title>
        <authorList>
            <person name="Perez-Cataluna A."/>
            <person name="Figueras M.J."/>
            <person name="Salas-Masso N."/>
        </authorList>
    </citation>
    <scope>NUCLEOTIDE SEQUENCE [LARGE SCALE GENOMIC DNA]</scope>
    <source>
        <strain evidence="1 2">DSM 18005</strain>
    </source>
</reference>
<dbReference type="OrthoDB" id="5347385at2"/>
<accession>A0A2N1J647</accession>
<proteinExistence type="predicted"/>
<evidence type="ECO:0000313" key="2">
    <source>
        <dbReference type="Proteomes" id="UP000233248"/>
    </source>
</evidence>
<keyword evidence="2" id="KW-1185">Reference proteome</keyword>
<sequence>MSNNFFESWVELDLNPIISFSSTGKILYSNQEAQFLLSRISQKEIFDLAVKYAPNSFGAKTTYVDLHMKNYIFYAVTISYEDEEAINIKLYKSTMVKKESKLNTKNSDITNLFTLVDLSISALKSKSTIKFIKNYDPSIPDFKLNAKEFMKLLNTTLECFATSETVTASVMLKIGEYIRIEGKKYSLISVEIASENFADYTKFNYDDNNSYFILTKDKSKIAIDLPLIL</sequence>
<protein>
    <submittedName>
        <fullName evidence="1">Uncharacterized protein</fullName>
    </submittedName>
</protein>
<evidence type="ECO:0000313" key="1">
    <source>
        <dbReference type="EMBL" id="PKI82013.1"/>
    </source>
</evidence>
<dbReference type="EMBL" id="NXIF01000006">
    <property type="protein sequence ID" value="PKI82013.1"/>
    <property type="molecule type" value="Genomic_DNA"/>
</dbReference>
<gene>
    <name evidence="1" type="ORF">CP960_01495</name>
</gene>
<dbReference type="AlphaFoldDB" id="A0A2N1J647"/>
<dbReference type="RefSeq" id="WP_101183464.1">
    <property type="nucleotide sequence ID" value="NZ_CP031218.1"/>
</dbReference>
<dbReference type="Proteomes" id="UP000233248">
    <property type="component" value="Unassembled WGS sequence"/>
</dbReference>
<comment type="caution">
    <text evidence="1">The sequence shown here is derived from an EMBL/GenBank/DDBJ whole genome shotgun (WGS) entry which is preliminary data.</text>
</comment>
<organism evidence="1 2">
    <name type="scientific">Malaciobacter halophilus</name>
    <dbReference type="NCBI Taxonomy" id="197482"/>
    <lineage>
        <taxon>Bacteria</taxon>
        <taxon>Pseudomonadati</taxon>
        <taxon>Campylobacterota</taxon>
        <taxon>Epsilonproteobacteria</taxon>
        <taxon>Campylobacterales</taxon>
        <taxon>Arcobacteraceae</taxon>
        <taxon>Malaciobacter</taxon>
    </lineage>
</organism>
<name>A0A2N1J647_9BACT</name>
<dbReference type="KEGG" id="ahs:AHALO_1145"/>